<name>A0A9D4MYV0_DREPO</name>
<keyword evidence="2" id="KW-1185">Reference proteome</keyword>
<organism evidence="1 2">
    <name type="scientific">Dreissena polymorpha</name>
    <name type="common">Zebra mussel</name>
    <name type="synonym">Mytilus polymorpha</name>
    <dbReference type="NCBI Taxonomy" id="45954"/>
    <lineage>
        <taxon>Eukaryota</taxon>
        <taxon>Metazoa</taxon>
        <taxon>Spiralia</taxon>
        <taxon>Lophotrochozoa</taxon>
        <taxon>Mollusca</taxon>
        <taxon>Bivalvia</taxon>
        <taxon>Autobranchia</taxon>
        <taxon>Heteroconchia</taxon>
        <taxon>Euheterodonta</taxon>
        <taxon>Imparidentia</taxon>
        <taxon>Neoheterodontei</taxon>
        <taxon>Myida</taxon>
        <taxon>Dreissenoidea</taxon>
        <taxon>Dreissenidae</taxon>
        <taxon>Dreissena</taxon>
    </lineage>
</organism>
<reference evidence="1" key="1">
    <citation type="journal article" date="2019" name="bioRxiv">
        <title>The Genome of the Zebra Mussel, Dreissena polymorpha: A Resource for Invasive Species Research.</title>
        <authorList>
            <person name="McCartney M.A."/>
            <person name="Auch B."/>
            <person name="Kono T."/>
            <person name="Mallez S."/>
            <person name="Zhang Y."/>
            <person name="Obille A."/>
            <person name="Becker A."/>
            <person name="Abrahante J.E."/>
            <person name="Garbe J."/>
            <person name="Badalamenti J.P."/>
            <person name="Herman A."/>
            <person name="Mangelson H."/>
            <person name="Liachko I."/>
            <person name="Sullivan S."/>
            <person name="Sone E.D."/>
            <person name="Koren S."/>
            <person name="Silverstein K.A.T."/>
            <person name="Beckman K.B."/>
            <person name="Gohl D.M."/>
        </authorList>
    </citation>
    <scope>NUCLEOTIDE SEQUENCE</scope>
    <source>
        <strain evidence="1">Duluth1</strain>
        <tissue evidence="1">Whole animal</tissue>
    </source>
</reference>
<dbReference type="EMBL" id="JAIWYP010000001">
    <property type="protein sequence ID" value="KAH3885036.1"/>
    <property type="molecule type" value="Genomic_DNA"/>
</dbReference>
<dbReference type="Proteomes" id="UP000828390">
    <property type="component" value="Unassembled WGS sequence"/>
</dbReference>
<dbReference type="AlphaFoldDB" id="A0A9D4MYV0"/>
<evidence type="ECO:0000313" key="2">
    <source>
        <dbReference type="Proteomes" id="UP000828390"/>
    </source>
</evidence>
<proteinExistence type="predicted"/>
<evidence type="ECO:0000313" key="1">
    <source>
        <dbReference type="EMBL" id="KAH3885036.1"/>
    </source>
</evidence>
<sequence>MKKTSALARLYVTTTDQLSPRSLIVQNGRPAVKNQRHHREIHCPVRQERNPQGECIYALPKWPSQEVVLFVKLLISEPIRLPNGTTEDGIKPFFNGIGFHIEKSMGIQILTEYAHYTTESDFVIIDQFAITFDISDMLRKRVPDSAAIESK</sequence>
<accession>A0A9D4MYV0</accession>
<gene>
    <name evidence="1" type="ORF">DPMN_009023</name>
</gene>
<protein>
    <submittedName>
        <fullName evidence="1">Uncharacterized protein</fullName>
    </submittedName>
</protein>
<reference evidence="1" key="2">
    <citation type="submission" date="2020-11" db="EMBL/GenBank/DDBJ databases">
        <authorList>
            <person name="McCartney M.A."/>
            <person name="Auch B."/>
            <person name="Kono T."/>
            <person name="Mallez S."/>
            <person name="Becker A."/>
            <person name="Gohl D.M."/>
            <person name="Silverstein K.A.T."/>
            <person name="Koren S."/>
            <person name="Bechman K.B."/>
            <person name="Herman A."/>
            <person name="Abrahante J.E."/>
            <person name="Garbe J."/>
        </authorList>
    </citation>
    <scope>NUCLEOTIDE SEQUENCE</scope>
    <source>
        <strain evidence="1">Duluth1</strain>
        <tissue evidence="1">Whole animal</tissue>
    </source>
</reference>
<comment type="caution">
    <text evidence="1">The sequence shown here is derived from an EMBL/GenBank/DDBJ whole genome shotgun (WGS) entry which is preliminary data.</text>
</comment>